<protein>
    <recommendedName>
        <fullName evidence="13">HlyC/CorC family transporter</fullName>
    </recommendedName>
</protein>
<dbReference type="InterPro" id="IPR036318">
    <property type="entry name" value="FAD-bd_PCMH-like_sf"/>
</dbReference>
<evidence type="ECO:0000259" key="10">
    <source>
        <dbReference type="PROSITE" id="PS51371"/>
    </source>
</evidence>
<evidence type="ECO:0000256" key="4">
    <source>
        <dbReference type="ARBA" id="ARBA00022989"/>
    </source>
</evidence>
<organism evidence="12">
    <name type="scientific">uncultured Desulfobacteraceae bacterium</name>
    <dbReference type="NCBI Taxonomy" id="218296"/>
    <lineage>
        <taxon>Bacteria</taxon>
        <taxon>Pseudomonadati</taxon>
        <taxon>Thermodesulfobacteriota</taxon>
        <taxon>Desulfobacteria</taxon>
        <taxon>Desulfobacterales</taxon>
        <taxon>Desulfobacteraceae</taxon>
        <taxon>environmental samples</taxon>
    </lineage>
</organism>
<feature type="transmembrane region" description="Helical" evidence="9">
    <location>
        <begin position="93"/>
        <end position="110"/>
    </location>
</feature>
<evidence type="ECO:0000256" key="5">
    <source>
        <dbReference type="ARBA" id="ARBA00023122"/>
    </source>
</evidence>
<keyword evidence="6 8" id="KW-0472">Membrane</keyword>
<dbReference type="InterPro" id="IPR005170">
    <property type="entry name" value="Transptr-assoc_dom"/>
</dbReference>
<keyword evidence="5 7" id="KW-0129">CBS domain</keyword>
<feature type="domain" description="CNNM transmembrane" evidence="11">
    <location>
        <begin position="1"/>
        <end position="188"/>
    </location>
</feature>
<evidence type="ECO:0000259" key="11">
    <source>
        <dbReference type="PROSITE" id="PS51846"/>
    </source>
</evidence>
<keyword evidence="3" id="KW-0677">Repeat</keyword>
<dbReference type="SMART" id="SM01091">
    <property type="entry name" value="CorC_HlyC"/>
    <property type="match status" value="1"/>
</dbReference>
<dbReference type="EMBL" id="CAACVI010000003">
    <property type="protein sequence ID" value="VEN73083.1"/>
    <property type="molecule type" value="Genomic_DNA"/>
</dbReference>
<evidence type="ECO:0000256" key="8">
    <source>
        <dbReference type="PROSITE-ProRule" id="PRU01193"/>
    </source>
</evidence>
<evidence type="ECO:0000256" key="1">
    <source>
        <dbReference type="ARBA" id="ARBA00004141"/>
    </source>
</evidence>
<evidence type="ECO:0000256" key="7">
    <source>
        <dbReference type="PROSITE-ProRule" id="PRU00703"/>
    </source>
</evidence>
<accession>A0A484HCT1</accession>
<reference evidence="12" key="1">
    <citation type="submission" date="2019-01" db="EMBL/GenBank/DDBJ databases">
        <authorList>
            <consortium name="Genoscope - CEA"/>
            <person name="William W."/>
        </authorList>
    </citation>
    <scope>NUCLEOTIDE SEQUENCE</scope>
    <source>
        <strain evidence="12">CR-1</strain>
    </source>
</reference>
<dbReference type="Gene3D" id="3.10.580.10">
    <property type="entry name" value="CBS-domain"/>
    <property type="match status" value="1"/>
</dbReference>
<proteinExistence type="predicted"/>
<dbReference type="SUPFAM" id="SSF54631">
    <property type="entry name" value="CBS-domain pair"/>
    <property type="match status" value="1"/>
</dbReference>
<dbReference type="InterPro" id="IPR000644">
    <property type="entry name" value="CBS_dom"/>
</dbReference>
<dbReference type="AlphaFoldDB" id="A0A484HCT1"/>
<dbReference type="Pfam" id="PF01595">
    <property type="entry name" value="CNNM"/>
    <property type="match status" value="1"/>
</dbReference>
<feature type="transmembrane region" description="Helical" evidence="9">
    <location>
        <begin position="59"/>
        <end position="81"/>
    </location>
</feature>
<evidence type="ECO:0000313" key="12">
    <source>
        <dbReference type="EMBL" id="VEN73083.1"/>
    </source>
</evidence>
<evidence type="ECO:0008006" key="13">
    <source>
        <dbReference type="Google" id="ProtNLM"/>
    </source>
</evidence>
<dbReference type="Gene3D" id="3.30.465.10">
    <property type="match status" value="1"/>
</dbReference>
<evidence type="ECO:0000256" key="6">
    <source>
        <dbReference type="ARBA" id="ARBA00023136"/>
    </source>
</evidence>
<keyword evidence="2 8" id="KW-0812">Transmembrane</keyword>
<dbReference type="PROSITE" id="PS51846">
    <property type="entry name" value="CNNM"/>
    <property type="match status" value="1"/>
</dbReference>
<dbReference type="Pfam" id="PF00571">
    <property type="entry name" value="CBS"/>
    <property type="match status" value="2"/>
</dbReference>
<feature type="domain" description="CBS" evidence="10">
    <location>
        <begin position="207"/>
        <end position="266"/>
    </location>
</feature>
<feature type="transmembrane region" description="Helical" evidence="9">
    <location>
        <begin position="6"/>
        <end position="29"/>
    </location>
</feature>
<dbReference type="PROSITE" id="PS51371">
    <property type="entry name" value="CBS"/>
    <property type="match status" value="2"/>
</dbReference>
<sequence>MSEGLINALIVLFCVAAQGFFSGAEMIILSADRIKLRRESARGSKGAARAVRMLENSEWFLAITTTGTNLFVIIASAISAAWFDRLMGSDSELLAIAAISPVFLMFGEIIPRSVFQQRATEIAPKISRAFLAASHVVAPAAFLFFKTGAFFFRRVADASIARRSFVTRDDLEMILDVGERESELEKKDKALIRRVFRLGKSSVSDIMAPLVHVAALGVDATVFEARELIKKTGYSRIPVFRNRIDDLFGVVFAFDLIGARDPDEAVGRLARRVPFAPETKRADALLVSLQKSGDSMAIVVDEYGGAVGIITIEDILEEVVGEIRDEHDRDSGRVSRLGPGRFMAPAGAEVDEINESTGLRLPREDYETLGGFILKKTGKIPREGETFSLNGAEFSIVKADRRKIREVKIRVKPDESK</sequence>
<dbReference type="CDD" id="cd04590">
    <property type="entry name" value="CBS_pair_CorC_HlyC_assoc"/>
    <property type="match status" value="1"/>
</dbReference>
<name>A0A484HCT1_9BACT</name>
<dbReference type="SUPFAM" id="SSF56176">
    <property type="entry name" value="FAD-binding/transporter-associated domain-like"/>
    <property type="match status" value="1"/>
</dbReference>
<gene>
    <name evidence="12" type="ORF">EPICR_110051</name>
</gene>
<dbReference type="PANTHER" id="PTHR22777">
    <property type="entry name" value="HEMOLYSIN-RELATED"/>
    <property type="match status" value="1"/>
</dbReference>
<dbReference type="PANTHER" id="PTHR22777:SF17">
    <property type="entry name" value="UPF0053 PROTEIN SLL0260"/>
    <property type="match status" value="1"/>
</dbReference>
<dbReference type="GO" id="GO:0050660">
    <property type="term" value="F:flavin adenine dinucleotide binding"/>
    <property type="evidence" value="ECO:0007669"/>
    <property type="project" value="InterPro"/>
</dbReference>
<dbReference type="Pfam" id="PF03471">
    <property type="entry name" value="CorC_HlyC"/>
    <property type="match status" value="1"/>
</dbReference>
<keyword evidence="4 8" id="KW-1133">Transmembrane helix</keyword>
<evidence type="ECO:0000256" key="9">
    <source>
        <dbReference type="SAM" id="Phobius"/>
    </source>
</evidence>
<comment type="subcellular location">
    <subcellularLocation>
        <location evidence="1">Membrane</location>
        <topology evidence="1">Multi-pass membrane protein</topology>
    </subcellularLocation>
</comment>
<dbReference type="InterPro" id="IPR002550">
    <property type="entry name" value="CNNM"/>
</dbReference>
<evidence type="ECO:0000256" key="3">
    <source>
        <dbReference type="ARBA" id="ARBA00022737"/>
    </source>
</evidence>
<dbReference type="InterPro" id="IPR046342">
    <property type="entry name" value="CBS_dom_sf"/>
</dbReference>
<feature type="domain" description="CBS" evidence="10">
    <location>
        <begin position="269"/>
        <end position="326"/>
    </location>
</feature>
<feature type="transmembrane region" description="Helical" evidence="9">
    <location>
        <begin position="130"/>
        <end position="152"/>
    </location>
</feature>
<dbReference type="InterPro" id="IPR016169">
    <property type="entry name" value="FAD-bd_PCMH_sub2"/>
</dbReference>
<evidence type="ECO:0000256" key="2">
    <source>
        <dbReference type="ARBA" id="ARBA00022692"/>
    </source>
</evidence>
<dbReference type="InterPro" id="IPR044751">
    <property type="entry name" value="Ion_transp-like_CBS"/>
</dbReference>
<dbReference type="GO" id="GO:0005886">
    <property type="term" value="C:plasma membrane"/>
    <property type="evidence" value="ECO:0007669"/>
    <property type="project" value="TreeGrafter"/>
</dbReference>